<dbReference type="RefSeq" id="WP_263541555.1">
    <property type="nucleotide sequence ID" value="NZ_JAOVZO020000018.1"/>
</dbReference>
<dbReference type="EMBL" id="JAOVZO020000018">
    <property type="protein sequence ID" value="MDC8013909.1"/>
    <property type="molecule type" value="Genomic_DNA"/>
</dbReference>
<accession>A0A9X3YLP5</accession>
<gene>
    <name evidence="2" type="ORF">OD750_015300</name>
</gene>
<feature type="signal peptide" evidence="1">
    <location>
        <begin position="1"/>
        <end position="26"/>
    </location>
</feature>
<reference evidence="2" key="1">
    <citation type="submission" date="2023-02" db="EMBL/GenBank/DDBJ databases">
        <title>Tahibacter soli sp. nov. isolated from soil.</title>
        <authorList>
            <person name="Baek J.H."/>
            <person name="Lee J.K."/>
            <person name="Choi D.G."/>
            <person name="Jeon C.O."/>
        </authorList>
    </citation>
    <scope>NUCLEOTIDE SEQUENCE</scope>
    <source>
        <strain evidence="2">BL</strain>
    </source>
</reference>
<keyword evidence="1" id="KW-0732">Signal</keyword>
<protein>
    <submittedName>
        <fullName evidence="2">Uncharacterized protein</fullName>
    </submittedName>
</protein>
<keyword evidence="3" id="KW-1185">Reference proteome</keyword>
<comment type="caution">
    <text evidence="2">The sequence shown here is derived from an EMBL/GenBank/DDBJ whole genome shotgun (WGS) entry which is preliminary data.</text>
</comment>
<dbReference type="Proteomes" id="UP001139971">
    <property type="component" value="Unassembled WGS sequence"/>
</dbReference>
<feature type="chain" id="PRO_5040843555" evidence="1">
    <location>
        <begin position="27"/>
        <end position="148"/>
    </location>
</feature>
<evidence type="ECO:0000313" key="2">
    <source>
        <dbReference type="EMBL" id="MDC8013909.1"/>
    </source>
</evidence>
<organism evidence="2 3">
    <name type="scientific">Tahibacter soli</name>
    <dbReference type="NCBI Taxonomy" id="2983605"/>
    <lineage>
        <taxon>Bacteria</taxon>
        <taxon>Pseudomonadati</taxon>
        <taxon>Pseudomonadota</taxon>
        <taxon>Gammaproteobacteria</taxon>
        <taxon>Lysobacterales</taxon>
        <taxon>Rhodanobacteraceae</taxon>
        <taxon>Tahibacter</taxon>
    </lineage>
</organism>
<evidence type="ECO:0000313" key="3">
    <source>
        <dbReference type="Proteomes" id="UP001139971"/>
    </source>
</evidence>
<evidence type="ECO:0000256" key="1">
    <source>
        <dbReference type="SAM" id="SignalP"/>
    </source>
</evidence>
<dbReference type="AlphaFoldDB" id="A0A9X3YLP5"/>
<name>A0A9X3YLP5_9GAMM</name>
<sequence>MKAAKSTTLRRVAAALIALASLPVFAAETAAIRVEDGAVEPLAGRDYNMRVDVAASRFERYDTASGRTELAAVDTHGARALAPGLWLAVPQAGADAVALLPLGANPSTAAANVATLKLPAAIVEHLHRDGGVIYVDADARIAAAAGAR</sequence>
<proteinExistence type="predicted"/>